<dbReference type="Proteomes" id="UP000735302">
    <property type="component" value="Unassembled WGS sequence"/>
</dbReference>
<evidence type="ECO:0000256" key="1">
    <source>
        <dbReference type="SAM" id="MobiDB-lite"/>
    </source>
</evidence>
<keyword evidence="3" id="KW-1185">Reference proteome</keyword>
<feature type="region of interest" description="Disordered" evidence="1">
    <location>
        <begin position="44"/>
        <end position="75"/>
    </location>
</feature>
<dbReference type="EMBL" id="BLXT01001025">
    <property type="protein sequence ID" value="GFN82696.1"/>
    <property type="molecule type" value="Genomic_DNA"/>
</dbReference>
<protein>
    <submittedName>
        <fullName evidence="2">Uncharacterized protein</fullName>
    </submittedName>
</protein>
<gene>
    <name evidence="2" type="ORF">PoB_000920200</name>
</gene>
<organism evidence="2 3">
    <name type="scientific">Plakobranchus ocellatus</name>
    <dbReference type="NCBI Taxonomy" id="259542"/>
    <lineage>
        <taxon>Eukaryota</taxon>
        <taxon>Metazoa</taxon>
        <taxon>Spiralia</taxon>
        <taxon>Lophotrochozoa</taxon>
        <taxon>Mollusca</taxon>
        <taxon>Gastropoda</taxon>
        <taxon>Heterobranchia</taxon>
        <taxon>Euthyneura</taxon>
        <taxon>Panpulmonata</taxon>
        <taxon>Sacoglossa</taxon>
        <taxon>Placobranchoidea</taxon>
        <taxon>Plakobranchidae</taxon>
        <taxon>Plakobranchus</taxon>
    </lineage>
</organism>
<accession>A0AAV3YIH5</accession>
<evidence type="ECO:0000313" key="3">
    <source>
        <dbReference type="Proteomes" id="UP000735302"/>
    </source>
</evidence>
<reference evidence="2 3" key="1">
    <citation type="journal article" date="2021" name="Elife">
        <title>Chloroplast acquisition without the gene transfer in kleptoplastic sea slugs, Plakobranchus ocellatus.</title>
        <authorList>
            <person name="Maeda T."/>
            <person name="Takahashi S."/>
            <person name="Yoshida T."/>
            <person name="Shimamura S."/>
            <person name="Takaki Y."/>
            <person name="Nagai Y."/>
            <person name="Toyoda A."/>
            <person name="Suzuki Y."/>
            <person name="Arimoto A."/>
            <person name="Ishii H."/>
            <person name="Satoh N."/>
            <person name="Nishiyama T."/>
            <person name="Hasebe M."/>
            <person name="Maruyama T."/>
            <person name="Minagawa J."/>
            <person name="Obokata J."/>
            <person name="Shigenobu S."/>
        </authorList>
    </citation>
    <scope>NUCLEOTIDE SEQUENCE [LARGE SCALE GENOMIC DNA]</scope>
</reference>
<comment type="caution">
    <text evidence="2">The sequence shown here is derived from an EMBL/GenBank/DDBJ whole genome shotgun (WGS) entry which is preliminary data.</text>
</comment>
<dbReference type="AlphaFoldDB" id="A0AAV3YIH5"/>
<proteinExistence type="predicted"/>
<sequence length="114" mass="12247">MSHDITTTTNIATTITTKKTTTTITNSITITTTTDIATTITTTITSNTTIPPPPPLLFPSTAGISEDSPHTTEPSLERHCTELQSRVMATPEVHVSSEMPRTFTGIGLSSFLRK</sequence>
<name>A0AAV3YIH5_9GAST</name>
<evidence type="ECO:0000313" key="2">
    <source>
        <dbReference type="EMBL" id="GFN82696.1"/>
    </source>
</evidence>